<dbReference type="EMBL" id="CAINUL010000015">
    <property type="protein sequence ID" value="CAD0112464.1"/>
    <property type="molecule type" value="Genomic_DNA"/>
</dbReference>
<comment type="caution">
    <text evidence="2">The sequence shown here is derived from an EMBL/GenBank/DDBJ whole genome shotgun (WGS) entry which is preliminary data.</text>
</comment>
<evidence type="ECO:0000259" key="1">
    <source>
        <dbReference type="PROSITE" id="PS50097"/>
    </source>
</evidence>
<evidence type="ECO:0000313" key="2">
    <source>
        <dbReference type="EMBL" id="CAD0112464.1"/>
    </source>
</evidence>
<dbReference type="OrthoDB" id="194443at2759"/>
<dbReference type="Proteomes" id="UP000745764">
    <property type="component" value="Unassembled WGS sequence"/>
</dbReference>
<dbReference type="PANTHER" id="PTHR47843:SF2">
    <property type="entry name" value="BTB DOMAIN-CONTAINING PROTEIN"/>
    <property type="match status" value="1"/>
</dbReference>
<gene>
    <name evidence="2" type="ORF">AWRI4620_LOCUS6719</name>
</gene>
<name>A0A9N8PVS4_9PEZI</name>
<proteinExistence type="predicted"/>
<dbReference type="InterPro" id="IPR011333">
    <property type="entry name" value="SKP1/BTB/POZ_sf"/>
</dbReference>
<dbReference type="Gene3D" id="3.30.710.10">
    <property type="entry name" value="Potassium Channel Kv1.1, Chain A"/>
    <property type="match status" value="1"/>
</dbReference>
<organism evidence="2 3">
    <name type="scientific">Aureobasidium uvarum</name>
    <dbReference type="NCBI Taxonomy" id="2773716"/>
    <lineage>
        <taxon>Eukaryota</taxon>
        <taxon>Fungi</taxon>
        <taxon>Dikarya</taxon>
        <taxon>Ascomycota</taxon>
        <taxon>Pezizomycotina</taxon>
        <taxon>Dothideomycetes</taxon>
        <taxon>Dothideomycetidae</taxon>
        <taxon>Dothideales</taxon>
        <taxon>Saccotheciaceae</taxon>
        <taxon>Aureobasidium</taxon>
    </lineage>
</organism>
<keyword evidence="3" id="KW-1185">Reference proteome</keyword>
<reference evidence="2" key="1">
    <citation type="submission" date="2020-06" db="EMBL/GenBank/DDBJ databases">
        <authorList>
            <person name="Onetto C."/>
        </authorList>
    </citation>
    <scope>NUCLEOTIDE SEQUENCE</scope>
</reference>
<accession>A0A9N8PVS4</accession>
<dbReference type="PANTHER" id="PTHR47843">
    <property type="entry name" value="BTB DOMAIN-CONTAINING PROTEIN-RELATED"/>
    <property type="match status" value="1"/>
</dbReference>
<dbReference type="PROSITE" id="PS50097">
    <property type="entry name" value="BTB"/>
    <property type="match status" value="1"/>
</dbReference>
<evidence type="ECO:0000313" key="3">
    <source>
        <dbReference type="Proteomes" id="UP000745764"/>
    </source>
</evidence>
<sequence length="242" mass="27195">MSPSSGSGVSLSSMRLLYSPMVTVRVGPDKQDFCIHKELLCSKSTYFAKALSGQFKEAQTGIVELEDVHVVLFRVFVAWLYPSKVAYESSDSGASSKDEFAQLNTVLEEQHPYEAEDYENEDIPVNVSDDDLSKFEGETPQSWTYLVLGAMFVLADRLDAAELKRQTLDFMTRRKIIGIIPSDSAILYAYANTTRKSPLRQLLVNIAAYDTAFMGDHNLYNHLPVEYLSAVMVVMSKRLLHK</sequence>
<dbReference type="AlphaFoldDB" id="A0A9N8PVS4"/>
<dbReference type="InterPro" id="IPR000210">
    <property type="entry name" value="BTB/POZ_dom"/>
</dbReference>
<feature type="domain" description="BTB" evidence="1">
    <location>
        <begin position="20"/>
        <end position="89"/>
    </location>
</feature>
<dbReference type="SUPFAM" id="SSF54695">
    <property type="entry name" value="POZ domain"/>
    <property type="match status" value="1"/>
</dbReference>
<dbReference type="SMART" id="SM00225">
    <property type="entry name" value="BTB"/>
    <property type="match status" value="1"/>
</dbReference>
<protein>
    <recommendedName>
        <fullName evidence="1">BTB domain-containing protein</fullName>
    </recommendedName>
</protein>
<dbReference type="Pfam" id="PF00651">
    <property type="entry name" value="BTB"/>
    <property type="match status" value="1"/>
</dbReference>
<dbReference type="CDD" id="cd18186">
    <property type="entry name" value="BTB_POZ_ZBTB_KLHL-like"/>
    <property type="match status" value="1"/>
</dbReference>